<keyword evidence="1" id="KW-0012">Acyltransferase</keyword>
<evidence type="ECO:0000313" key="2">
    <source>
        <dbReference type="Proteomes" id="UP000199110"/>
    </source>
</evidence>
<dbReference type="Proteomes" id="UP000199110">
    <property type="component" value="Unassembled WGS sequence"/>
</dbReference>
<reference evidence="1 2" key="1">
    <citation type="submission" date="2016-10" db="EMBL/GenBank/DDBJ databases">
        <authorList>
            <person name="de Groot N.N."/>
        </authorList>
    </citation>
    <scope>NUCLEOTIDE SEQUENCE [LARGE SCALE GENOMIC DNA]</scope>
    <source>
        <strain evidence="1 2">DSM 19073</strain>
    </source>
</reference>
<protein>
    <submittedName>
        <fullName evidence="1">Ornithine-acyl[acyl carrier protein] N-acyltransferase</fullName>
    </submittedName>
</protein>
<dbReference type="GO" id="GO:0016746">
    <property type="term" value="F:acyltransferase activity"/>
    <property type="evidence" value="ECO:0007669"/>
    <property type="project" value="UniProtKB-KW"/>
</dbReference>
<dbReference type="SUPFAM" id="SSF55729">
    <property type="entry name" value="Acyl-CoA N-acyltransferases (Nat)"/>
    <property type="match status" value="1"/>
</dbReference>
<proteinExistence type="predicted"/>
<dbReference type="EMBL" id="FORA01000004">
    <property type="protein sequence ID" value="SFJ56222.1"/>
    <property type="molecule type" value="Genomic_DNA"/>
</dbReference>
<dbReference type="STRING" id="390807.SAMN04488095_3095"/>
<organism evidence="1 2">
    <name type="scientific">Jannaschia pohangensis</name>
    <dbReference type="NCBI Taxonomy" id="390807"/>
    <lineage>
        <taxon>Bacteria</taxon>
        <taxon>Pseudomonadati</taxon>
        <taxon>Pseudomonadota</taxon>
        <taxon>Alphaproteobacteria</taxon>
        <taxon>Rhodobacterales</taxon>
        <taxon>Roseobacteraceae</taxon>
        <taxon>Jannaschia</taxon>
    </lineage>
</organism>
<sequence>MDITAGRYRARLVTLDAADAALALRAQVFRGGADDADAFDAVAQHLLIEEEGALRASARLWVQRDRVSMRAGYTGRRYDLTRFSEHFPQGLEVGRICLARGATDPDLPRLMLAALARVVEETGVPVLYGCSSFPRDGTGMARLDGHIAPEVWAPGSGDGQTVPIPDTPGDLPPMLRSYLALGASVSDHAVVDEDLNTLHVFTALPIAAIPPARVRLLTGMLSPA</sequence>
<dbReference type="Pfam" id="PF13444">
    <property type="entry name" value="Acetyltransf_5"/>
    <property type="match status" value="1"/>
</dbReference>
<dbReference type="RefSeq" id="WP_092782811.1">
    <property type="nucleotide sequence ID" value="NZ_FORA01000004.1"/>
</dbReference>
<name>A0A1I3SE43_9RHOB</name>
<dbReference type="InterPro" id="IPR016181">
    <property type="entry name" value="Acyl_CoA_acyltransferase"/>
</dbReference>
<evidence type="ECO:0000313" key="1">
    <source>
        <dbReference type="EMBL" id="SFJ56222.1"/>
    </source>
</evidence>
<gene>
    <name evidence="1" type="ORF">SAMN04488095_3095</name>
</gene>
<dbReference type="OrthoDB" id="9787072at2"/>
<keyword evidence="1" id="KW-0808">Transferase</keyword>
<keyword evidence="2" id="KW-1185">Reference proteome</keyword>
<dbReference type="AlphaFoldDB" id="A0A1I3SE43"/>
<accession>A0A1I3SE43</accession>